<dbReference type="Pfam" id="PF13490">
    <property type="entry name" value="zf-HC2"/>
    <property type="match status" value="1"/>
</dbReference>
<dbReference type="NCBIfam" id="TIGR03988">
    <property type="entry name" value="antisig_RsrA"/>
    <property type="match status" value="1"/>
</dbReference>
<organism evidence="1 2">
    <name type="scientific">Mycolicibacterium insubricum</name>
    <dbReference type="NCBI Taxonomy" id="444597"/>
    <lineage>
        <taxon>Bacteria</taxon>
        <taxon>Bacillati</taxon>
        <taxon>Actinomycetota</taxon>
        <taxon>Actinomycetes</taxon>
        <taxon>Mycobacteriales</taxon>
        <taxon>Mycobacteriaceae</taxon>
        <taxon>Mycolicibacterium</taxon>
    </lineage>
</organism>
<dbReference type="Proteomes" id="UP000192801">
    <property type="component" value="Unassembled WGS sequence"/>
</dbReference>
<proteinExistence type="predicted"/>
<evidence type="ECO:0000313" key="2">
    <source>
        <dbReference type="Proteomes" id="UP000192801"/>
    </source>
</evidence>
<dbReference type="EMBL" id="MVHS01000019">
    <property type="protein sequence ID" value="ORA70689.1"/>
    <property type="molecule type" value="Genomic_DNA"/>
</dbReference>
<name>A0A1X0DER8_9MYCO</name>
<dbReference type="OrthoDB" id="3267840at2"/>
<comment type="caution">
    <text evidence="1">The sequence shown here is derived from an EMBL/GenBank/DDBJ whole genome shotgun (WGS) entry which is preliminary data.</text>
</comment>
<dbReference type="RefSeq" id="WP_083030709.1">
    <property type="nucleotide sequence ID" value="NZ_AP022618.1"/>
</dbReference>
<dbReference type="STRING" id="444597.BST26_10145"/>
<dbReference type="InterPro" id="IPR024020">
    <property type="entry name" value="Anit_sigma_mycothiol_RsrA"/>
</dbReference>
<protein>
    <submittedName>
        <fullName evidence="1">Mycothiol system anti-sigma-R factor</fullName>
    </submittedName>
</protein>
<dbReference type="AlphaFoldDB" id="A0A1X0DER8"/>
<dbReference type="InterPro" id="IPR027383">
    <property type="entry name" value="Znf_put"/>
</dbReference>
<evidence type="ECO:0000313" key="1">
    <source>
        <dbReference type="EMBL" id="ORA70689.1"/>
    </source>
</evidence>
<accession>A0A1X0DER8</accession>
<sequence length="102" mass="11441">MSDEHEEGKSCSGPQGPIDPDHQDCSAVMAEVWTLLDGECTAATRERLRHHLDECPACLRQYGVEERVKRLIAIKCAGEKAPETLRARLRIEISRTTIIRGQ</sequence>
<reference evidence="1 2" key="1">
    <citation type="submission" date="2016-12" db="EMBL/GenBank/DDBJ databases">
        <title>The new phylogeny of genus Mycobacterium.</title>
        <authorList>
            <person name="Tortoli E."/>
            <person name="Trovato A."/>
            <person name="Cirillo D.M."/>
        </authorList>
    </citation>
    <scope>NUCLEOTIDE SEQUENCE [LARGE SCALE GENOMIC DNA]</scope>
    <source>
        <strain evidence="1 2">DSM 45130</strain>
    </source>
</reference>
<keyword evidence="2" id="KW-1185">Reference proteome</keyword>
<gene>
    <name evidence="1" type="ORF">BST26_10145</name>
</gene>